<dbReference type="PANTHER" id="PTHR47506:SF1">
    <property type="entry name" value="HTH-TYPE TRANSCRIPTIONAL REGULATOR YJDC"/>
    <property type="match status" value="1"/>
</dbReference>
<protein>
    <submittedName>
        <fullName evidence="6">DNA-binding transcriptional regulator, AcrR family</fullName>
    </submittedName>
</protein>
<organism evidence="6 7">
    <name type="scientific">Microlunatus soli</name>
    <dbReference type="NCBI Taxonomy" id="630515"/>
    <lineage>
        <taxon>Bacteria</taxon>
        <taxon>Bacillati</taxon>
        <taxon>Actinomycetota</taxon>
        <taxon>Actinomycetes</taxon>
        <taxon>Propionibacteriales</taxon>
        <taxon>Propionibacteriaceae</taxon>
        <taxon>Microlunatus</taxon>
    </lineage>
</organism>
<dbReference type="Proteomes" id="UP000199103">
    <property type="component" value="Chromosome I"/>
</dbReference>
<dbReference type="STRING" id="630515.SAMN04489812_2164"/>
<dbReference type="InterPro" id="IPR009057">
    <property type="entry name" value="Homeodomain-like_sf"/>
</dbReference>
<keyword evidence="3" id="KW-0804">Transcription</keyword>
<keyword evidence="1" id="KW-0805">Transcription regulation</keyword>
<accession>A0A1H1SWH4</accession>
<dbReference type="RefSeq" id="WP_172836114.1">
    <property type="nucleotide sequence ID" value="NZ_LT629772.1"/>
</dbReference>
<dbReference type="GO" id="GO:0003677">
    <property type="term" value="F:DNA binding"/>
    <property type="evidence" value="ECO:0007669"/>
    <property type="project" value="UniProtKB-UniRule"/>
</dbReference>
<dbReference type="SUPFAM" id="SSF48498">
    <property type="entry name" value="Tetracyclin repressor-like, C-terminal domain"/>
    <property type="match status" value="1"/>
</dbReference>
<dbReference type="Gene3D" id="1.10.357.10">
    <property type="entry name" value="Tetracycline Repressor, domain 2"/>
    <property type="match status" value="1"/>
</dbReference>
<evidence type="ECO:0000256" key="2">
    <source>
        <dbReference type="ARBA" id="ARBA00023125"/>
    </source>
</evidence>
<dbReference type="AlphaFoldDB" id="A0A1H1SWH4"/>
<dbReference type="InterPro" id="IPR001647">
    <property type="entry name" value="HTH_TetR"/>
</dbReference>
<gene>
    <name evidence="6" type="ORF">SAMN04489812_2164</name>
</gene>
<dbReference type="Gene3D" id="1.10.10.60">
    <property type="entry name" value="Homeodomain-like"/>
    <property type="match status" value="1"/>
</dbReference>
<sequence length="199" mass="22037">MGRPRSFSTEDVVDAAIEQFRSSSFSATSTDQLCDCTGLSRSSLYNAFRSKSEIFAAALSRYDETQTADRAHHLDDDDTGREILERLLRETIAIQFRTDDHRTCMVLAASVELGRSDEQIAELARHNLAAFADTITRIIERGQCDGTLRSDLAAGDLARMLHAMLNGLQIVGRVSEDDVAIQATIDTALQLLRPTTDQR</sequence>
<evidence type="ECO:0000313" key="7">
    <source>
        <dbReference type="Proteomes" id="UP000199103"/>
    </source>
</evidence>
<dbReference type="InterPro" id="IPR011075">
    <property type="entry name" value="TetR_C"/>
</dbReference>
<keyword evidence="2 4" id="KW-0238">DNA-binding</keyword>
<evidence type="ECO:0000259" key="5">
    <source>
        <dbReference type="PROSITE" id="PS50977"/>
    </source>
</evidence>
<dbReference type="InterPro" id="IPR036271">
    <property type="entry name" value="Tet_transcr_reg_TetR-rel_C_sf"/>
</dbReference>
<evidence type="ECO:0000256" key="3">
    <source>
        <dbReference type="ARBA" id="ARBA00023163"/>
    </source>
</evidence>
<keyword evidence="7" id="KW-1185">Reference proteome</keyword>
<dbReference type="SUPFAM" id="SSF46689">
    <property type="entry name" value="Homeodomain-like"/>
    <property type="match status" value="1"/>
</dbReference>
<feature type="DNA-binding region" description="H-T-H motif" evidence="4">
    <location>
        <begin position="29"/>
        <end position="48"/>
    </location>
</feature>
<name>A0A1H1SWH4_9ACTN</name>
<dbReference type="PROSITE" id="PS50977">
    <property type="entry name" value="HTH_TETR_2"/>
    <property type="match status" value="1"/>
</dbReference>
<proteinExistence type="predicted"/>
<dbReference type="Pfam" id="PF16925">
    <property type="entry name" value="TetR_C_13"/>
    <property type="match status" value="1"/>
</dbReference>
<evidence type="ECO:0000256" key="4">
    <source>
        <dbReference type="PROSITE-ProRule" id="PRU00335"/>
    </source>
</evidence>
<dbReference type="PANTHER" id="PTHR47506">
    <property type="entry name" value="TRANSCRIPTIONAL REGULATORY PROTEIN"/>
    <property type="match status" value="1"/>
</dbReference>
<evidence type="ECO:0000313" key="6">
    <source>
        <dbReference type="EMBL" id="SDS52294.1"/>
    </source>
</evidence>
<dbReference type="Pfam" id="PF00440">
    <property type="entry name" value="TetR_N"/>
    <property type="match status" value="1"/>
</dbReference>
<reference evidence="6 7" key="1">
    <citation type="submission" date="2016-10" db="EMBL/GenBank/DDBJ databases">
        <authorList>
            <person name="de Groot N.N."/>
        </authorList>
    </citation>
    <scope>NUCLEOTIDE SEQUENCE [LARGE SCALE GENOMIC DNA]</scope>
    <source>
        <strain evidence="6 7">DSM 21800</strain>
    </source>
</reference>
<feature type="domain" description="HTH tetR-type" evidence="5">
    <location>
        <begin position="6"/>
        <end position="66"/>
    </location>
</feature>
<evidence type="ECO:0000256" key="1">
    <source>
        <dbReference type="ARBA" id="ARBA00023015"/>
    </source>
</evidence>
<dbReference type="EMBL" id="LT629772">
    <property type="protein sequence ID" value="SDS52294.1"/>
    <property type="molecule type" value="Genomic_DNA"/>
</dbReference>